<dbReference type="Gene3D" id="1.20.120.720">
    <property type="entry name" value="Myosin VI head, motor domain, U50 subdomain"/>
    <property type="match status" value="1"/>
</dbReference>
<evidence type="ECO:0000256" key="8">
    <source>
        <dbReference type="ARBA" id="ARBA00023203"/>
    </source>
</evidence>
<dbReference type="GO" id="GO:0003774">
    <property type="term" value="F:cytoskeletal motor activity"/>
    <property type="evidence" value="ECO:0007669"/>
    <property type="project" value="UniProtKB-UniRule"/>
</dbReference>
<dbReference type="Gene3D" id="6.20.240.20">
    <property type="match status" value="1"/>
</dbReference>
<dbReference type="GO" id="GO:0016459">
    <property type="term" value="C:myosin complex"/>
    <property type="evidence" value="ECO:0007669"/>
    <property type="project" value="UniProtKB-KW"/>
</dbReference>
<feature type="compositionally biased region" description="Polar residues" evidence="10">
    <location>
        <begin position="762"/>
        <end position="771"/>
    </location>
</feature>
<evidence type="ECO:0000256" key="10">
    <source>
        <dbReference type="SAM" id="MobiDB-lite"/>
    </source>
</evidence>
<dbReference type="CDD" id="cd01381">
    <property type="entry name" value="MYSc_Myo7"/>
    <property type="match status" value="1"/>
</dbReference>
<reference evidence="12 13" key="1">
    <citation type="journal article" date="2017" name="PLoS Biol.">
        <title>The sea cucumber genome provides insights into morphological evolution and visceral regeneration.</title>
        <authorList>
            <person name="Zhang X."/>
            <person name="Sun L."/>
            <person name="Yuan J."/>
            <person name="Sun Y."/>
            <person name="Gao Y."/>
            <person name="Zhang L."/>
            <person name="Li S."/>
            <person name="Dai H."/>
            <person name="Hamel J.F."/>
            <person name="Liu C."/>
            <person name="Yu Y."/>
            <person name="Liu S."/>
            <person name="Lin W."/>
            <person name="Guo K."/>
            <person name="Jin S."/>
            <person name="Xu P."/>
            <person name="Storey K.B."/>
            <person name="Huan P."/>
            <person name="Zhang T."/>
            <person name="Zhou Y."/>
            <person name="Zhang J."/>
            <person name="Lin C."/>
            <person name="Li X."/>
            <person name="Xing L."/>
            <person name="Huo D."/>
            <person name="Sun M."/>
            <person name="Wang L."/>
            <person name="Mercier A."/>
            <person name="Li F."/>
            <person name="Yang H."/>
            <person name="Xiang J."/>
        </authorList>
    </citation>
    <scope>NUCLEOTIDE SEQUENCE [LARGE SCALE GENOMIC DNA]</scope>
    <source>
        <strain evidence="12">Shaxun</strain>
        <tissue evidence="12">Muscle</tissue>
    </source>
</reference>
<dbReference type="STRING" id="307972.A0A2G8JQK5"/>
<keyword evidence="3" id="KW-0963">Cytoplasm</keyword>
<evidence type="ECO:0000256" key="5">
    <source>
        <dbReference type="ARBA" id="ARBA00022840"/>
    </source>
</evidence>
<accession>A0A2G8JQK5</accession>
<dbReference type="GO" id="GO:0003779">
    <property type="term" value="F:actin binding"/>
    <property type="evidence" value="ECO:0007669"/>
    <property type="project" value="UniProtKB-KW"/>
</dbReference>
<feature type="region of interest" description="Actin-binding" evidence="9">
    <location>
        <begin position="620"/>
        <end position="642"/>
    </location>
</feature>
<dbReference type="EMBL" id="MRZV01001412">
    <property type="protein sequence ID" value="PIK38062.1"/>
    <property type="molecule type" value="Genomic_DNA"/>
</dbReference>
<comment type="similarity">
    <text evidence="2 9">Belongs to the TRAFAC class myosin-kinesin ATPase superfamily. Myosin family.</text>
</comment>
<dbReference type="Pfam" id="PF00063">
    <property type="entry name" value="Myosin_head"/>
    <property type="match status" value="1"/>
</dbReference>
<dbReference type="Gene3D" id="1.10.10.820">
    <property type="match status" value="1"/>
</dbReference>
<sequence length="771" mass="88509">MVVLTKGDHVWLQDPRKESKLIPIGAYVAIADSGRLQLRDDEGKDHWLDKEMAASLRTMHISSVNGVEDMIRLGDLHEAGILRNLLVRYQDNLIYTYTGSILVAVNPYQVLPIYTAEEVTGYKDRRIGEKSPHIFAIADNSYYRMLREKKNQCVIISGESGAGKTESTKLILQFLAAVSGQHSWIEQQIIESNPIMEAFGNAKTIRNDNSSRFGKYIDIHFTERGVIEGAKIDQYLLEKSRLVSQLPDERNYHIFYCLLVGLPAAEKGKLELTEAKDYYYLTQGDCLECEGRADKRDFAEIRGAMKVLTFSDENIWDIYKLLAGILHLGNIQFVAVERRNLESTGFAQEDQVSKVSRVLEVNHKNLCDALTNKTTMAHGETIVSPVSKDKAVDMRDAFVKAIYGRLFIWIVTKLNEATYREQEDPKGMRLGIGLLDIFGFENFGKNSFEQMCINYANENLQQFFVRHIFKLEQEEYDREGIKWDHIQFVDNQETLDMIAMKPLNIIALVDEEARFPKGTDKSLLAKLNNQHSRNELYKASYGTQFGIQHFAGLVYYETDGSSLHEPFLGQESGYIQSGFHRAHQDLQDTILEDAVREGHHRCQGHQEETPDPGKQFKTSLDALMNTLNACQPFFVRCIKPNEYKKPNVFDRELVARQLRYSGMMETIRIRRNGYPIRHTFKEFVDRYRMLIGGVKPSHLEDCKAASTRICEAVLKGYDWQQGHHKIFIKEMLTIFPTQDEQDVFLEQERDKARPLLRRPSEDGSTGKNSCK</sequence>
<feature type="domain" description="Myosin motor" evidence="11">
    <location>
        <begin position="65"/>
        <end position="742"/>
    </location>
</feature>
<dbReference type="FunFam" id="1.10.10.820:FF:000001">
    <property type="entry name" value="Myosin heavy chain"/>
    <property type="match status" value="1"/>
</dbReference>
<feature type="compositionally biased region" description="Basic and acidic residues" evidence="10">
    <location>
        <begin position="747"/>
        <end position="761"/>
    </location>
</feature>
<evidence type="ECO:0000256" key="1">
    <source>
        <dbReference type="ARBA" id="ARBA00004496"/>
    </source>
</evidence>
<dbReference type="Gene3D" id="3.40.850.10">
    <property type="entry name" value="Kinesin motor domain"/>
    <property type="match status" value="1"/>
</dbReference>
<dbReference type="SUPFAM" id="SSF52540">
    <property type="entry name" value="P-loop containing nucleoside triphosphate hydrolases"/>
    <property type="match status" value="1"/>
</dbReference>
<dbReference type="InterPro" id="IPR036106">
    <property type="entry name" value="MYSc_Myo7"/>
</dbReference>
<evidence type="ECO:0000256" key="2">
    <source>
        <dbReference type="ARBA" id="ARBA00008314"/>
    </source>
</evidence>
<dbReference type="AlphaFoldDB" id="A0A2G8JQK5"/>
<protein>
    <submittedName>
        <fullName evidence="12">Putative myosin-VIIa</fullName>
    </submittedName>
</protein>
<keyword evidence="13" id="KW-1185">Reference proteome</keyword>
<comment type="caution">
    <text evidence="12">The sequence shown here is derived from an EMBL/GenBank/DDBJ whole genome shotgun (WGS) entry which is preliminary data.</text>
</comment>
<keyword evidence="4 9" id="KW-0547">Nucleotide-binding</keyword>
<evidence type="ECO:0000259" key="11">
    <source>
        <dbReference type="PROSITE" id="PS51456"/>
    </source>
</evidence>
<keyword evidence="8 9" id="KW-0009">Actin-binding</keyword>
<dbReference type="Pfam" id="PF24123">
    <property type="entry name" value="Myosin_VII_N"/>
    <property type="match status" value="1"/>
</dbReference>
<dbReference type="PANTHER" id="PTHR46049:SF10">
    <property type="entry name" value="MYOSIN VIIA"/>
    <property type="match status" value="1"/>
</dbReference>
<evidence type="ECO:0000256" key="9">
    <source>
        <dbReference type="PROSITE-ProRule" id="PRU00782"/>
    </source>
</evidence>
<dbReference type="GO" id="GO:0005737">
    <property type="term" value="C:cytoplasm"/>
    <property type="evidence" value="ECO:0007669"/>
    <property type="project" value="UniProtKB-SubCell"/>
</dbReference>
<dbReference type="Proteomes" id="UP000230750">
    <property type="component" value="Unassembled WGS sequence"/>
</dbReference>
<feature type="binding site" evidence="9">
    <location>
        <begin position="158"/>
        <end position="165"/>
    </location>
    <ligand>
        <name>ATP</name>
        <dbReference type="ChEBI" id="CHEBI:30616"/>
    </ligand>
</feature>
<keyword evidence="6 9" id="KW-0518">Myosin</keyword>
<evidence type="ECO:0000256" key="7">
    <source>
        <dbReference type="ARBA" id="ARBA00023175"/>
    </source>
</evidence>
<feature type="region of interest" description="Disordered" evidence="10">
    <location>
        <begin position="747"/>
        <end position="771"/>
    </location>
</feature>
<keyword evidence="5 9" id="KW-0067">ATP-binding</keyword>
<dbReference type="InterPro" id="IPR051724">
    <property type="entry name" value="Actin_motor_Myosin"/>
</dbReference>
<keyword evidence="7 9" id="KW-0505">Motor protein</keyword>
<dbReference type="Gene3D" id="1.20.58.530">
    <property type="match status" value="1"/>
</dbReference>
<name>A0A2G8JQK5_STIJA</name>
<dbReference type="GO" id="GO:0005524">
    <property type="term" value="F:ATP binding"/>
    <property type="evidence" value="ECO:0007669"/>
    <property type="project" value="UniProtKB-UniRule"/>
</dbReference>
<evidence type="ECO:0000313" key="12">
    <source>
        <dbReference type="EMBL" id="PIK38062.1"/>
    </source>
</evidence>
<dbReference type="PRINTS" id="PR00193">
    <property type="entry name" value="MYOSINHEAVY"/>
</dbReference>
<dbReference type="PANTHER" id="PTHR46049">
    <property type="entry name" value="AGAP003327-PA"/>
    <property type="match status" value="1"/>
</dbReference>
<dbReference type="PROSITE" id="PS51456">
    <property type="entry name" value="MYOSIN_MOTOR"/>
    <property type="match status" value="1"/>
</dbReference>
<dbReference type="InterPro" id="IPR036961">
    <property type="entry name" value="Kinesin_motor_dom_sf"/>
</dbReference>
<evidence type="ECO:0000256" key="6">
    <source>
        <dbReference type="ARBA" id="ARBA00023123"/>
    </source>
</evidence>
<dbReference type="InterPro" id="IPR001609">
    <property type="entry name" value="Myosin_head_motor_dom-like"/>
</dbReference>
<evidence type="ECO:0000313" key="13">
    <source>
        <dbReference type="Proteomes" id="UP000230750"/>
    </source>
</evidence>
<organism evidence="12 13">
    <name type="scientific">Stichopus japonicus</name>
    <name type="common">Sea cucumber</name>
    <dbReference type="NCBI Taxonomy" id="307972"/>
    <lineage>
        <taxon>Eukaryota</taxon>
        <taxon>Metazoa</taxon>
        <taxon>Echinodermata</taxon>
        <taxon>Eleutherozoa</taxon>
        <taxon>Echinozoa</taxon>
        <taxon>Holothuroidea</taxon>
        <taxon>Aspidochirotacea</taxon>
        <taxon>Aspidochirotida</taxon>
        <taxon>Stichopodidae</taxon>
        <taxon>Apostichopus</taxon>
    </lineage>
</organism>
<dbReference type="SMART" id="SM00242">
    <property type="entry name" value="MYSc"/>
    <property type="match status" value="1"/>
</dbReference>
<dbReference type="InterPro" id="IPR057130">
    <property type="entry name" value="Myosin_VII_N"/>
</dbReference>
<dbReference type="FunFam" id="3.40.850.10:FF:000008">
    <property type="entry name" value="Putative unconventional myosin-IXa"/>
    <property type="match status" value="1"/>
</dbReference>
<evidence type="ECO:0000256" key="3">
    <source>
        <dbReference type="ARBA" id="ARBA00022490"/>
    </source>
</evidence>
<comment type="subcellular location">
    <subcellularLocation>
        <location evidence="1">Cytoplasm</location>
    </subcellularLocation>
</comment>
<proteinExistence type="inferred from homology"/>
<dbReference type="OrthoDB" id="6108017at2759"/>
<evidence type="ECO:0000256" key="4">
    <source>
        <dbReference type="ARBA" id="ARBA00022741"/>
    </source>
</evidence>
<dbReference type="InterPro" id="IPR027417">
    <property type="entry name" value="P-loop_NTPase"/>
</dbReference>
<gene>
    <name evidence="12" type="ORF">BSL78_25108</name>
</gene>